<dbReference type="GO" id="GO:0050660">
    <property type="term" value="F:flavin adenine dinucleotide binding"/>
    <property type="evidence" value="ECO:0007669"/>
    <property type="project" value="InterPro"/>
</dbReference>
<feature type="active site" description="Proton donor" evidence="3">
    <location>
        <position position="534"/>
    </location>
</feature>
<feature type="binding site" evidence="4">
    <location>
        <position position="256"/>
    </location>
    <ligand>
        <name>FAD</name>
        <dbReference type="ChEBI" id="CHEBI:57692"/>
    </ligand>
</feature>
<comment type="cofactor">
    <cofactor evidence="1 4">
        <name>FAD</name>
        <dbReference type="ChEBI" id="CHEBI:57692"/>
    </cofactor>
</comment>
<dbReference type="EMBL" id="KZ084119">
    <property type="protein sequence ID" value="OSD00354.1"/>
    <property type="molecule type" value="Genomic_DNA"/>
</dbReference>
<dbReference type="InterPro" id="IPR012132">
    <property type="entry name" value="GMC_OxRdtase"/>
</dbReference>
<feature type="binding site" evidence="4">
    <location>
        <position position="111"/>
    </location>
    <ligand>
        <name>FAD</name>
        <dbReference type="ChEBI" id="CHEBI:57692"/>
    </ligand>
</feature>
<comment type="similarity">
    <text evidence="2">Belongs to the GMC oxidoreductase family.</text>
</comment>
<dbReference type="PROSITE" id="PS00624">
    <property type="entry name" value="GMC_OXRED_2"/>
    <property type="match status" value="1"/>
</dbReference>
<name>A0A1Y2IIC4_TRAC3</name>
<protein>
    <submittedName>
        <fullName evidence="6">GMC oxidoreductase</fullName>
    </submittedName>
</protein>
<sequence>MWPFTTPYPELRIDELSDEYDYIVVGGGTAGCVLANRLSAPRPSGTAAGKTPRVLLVERGLVADTWVSRVPLFSSDFASDGKRTLRRPMRPQAALRGRDMQAYSGAVLGGTSRINQMLYTRGLPEEYERWKEALGEEAEKEQWGWEEMKRCFLKSEKADVQVEGVHSTTGLWRNRTHADFYFRGFNEAVEAAKEVGLPYIPDVNSPTHPPFGCARLHVTIDEHTHRHSAYDAFLPKRLALERTRAGTLHVCTGTIVERLVTERSEDGRLLVTGVVLGPTVEGKGVRTKSRGVRVAREVVLSAGPFGSPQILMLSGIGPAEHLKELGITVVKDLPAVGSNLQDHFGVSVGFNISMWDSLLSLEKWPWRFLIELVRYLIWGTGLLLVPVLQLAIFTHSKLLNKRGLPTKTEKAFDENLPDIEIMPMAYESSDSAIGQYIPRTSGQFSFLNVLLAPASRGTVRLTSPDPRASLSIDPAYLSDRADLPPLRAALKLSLRLRDRMRARGYAMRDATVPRSERDEDLDAWIRTCNRTTYHYTSTCRMGRLDDARWDGGAVVDGWLRVYGVGKLRVADSSVFPWVPRTHTQAPTVAIAEKCAEMILGDE</sequence>
<feature type="active site" description="Proton acceptor" evidence="3">
    <location>
        <position position="582"/>
    </location>
</feature>
<dbReference type="InterPro" id="IPR007867">
    <property type="entry name" value="GMC_OxRtase_C"/>
</dbReference>
<dbReference type="SUPFAM" id="SSF51905">
    <property type="entry name" value="FAD/NAD(P)-binding domain"/>
    <property type="match status" value="1"/>
</dbReference>
<keyword evidence="4" id="KW-0285">Flavoprotein</keyword>
<evidence type="ECO:0000313" key="7">
    <source>
        <dbReference type="Proteomes" id="UP000193067"/>
    </source>
</evidence>
<dbReference type="PIRSF" id="PIRSF000137">
    <property type="entry name" value="Alcohol_oxidase"/>
    <property type="match status" value="1"/>
</dbReference>
<proteinExistence type="inferred from homology"/>
<accession>A0A1Y2IIC4</accession>
<dbReference type="PANTHER" id="PTHR11552:SF219">
    <property type="entry name" value="GLUCOSE-METHANOL-CHOLINE OXIDOREDUCTASE N-TERMINAL DOMAIN-CONTAINING PROTEIN"/>
    <property type="match status" value="1"/>
</dbReference>
<dbReference type="Proteomes" id="UP000193067">
    <property type="component" value="Unassembled WGS sequence"/>
</dbReference>
<dbReference type="PANTHER" id="PTHR11552">
    <property type="entry name" value="GLUCOSE-METHANOL-CHOLINE GMC OXIDOREDUCTASE"/>
    <property type="match status" value="1"/>
</dbReference>
<dbReference type="Pfam" id="PF05199">
    <property type="entry name" value="GMC_oxred_C"/>
    <property type="match status" value="1"/>
</dbReference>
<dbReference type="Pfam" id="PF00732">
    <property type="entry name" value="GMC_oxred_N"/>
    <property type="match status" value="1"/>
</dbReference>
<evidence type="ECO:0000256" key="2">
    <source>
        <dbReference type="ARBA" id="ARBA00010790"/>
    </source>
</evidence>
<dbReference type="STRING" id="1353009.A0A1Y2IIC4"/>
<dbReference type="Gene3D" id="3.50.50.60">
    <property type="entry name" value="FAD/NAD(P)-binding domain"/>
    <property type="match status" value="1"/>
</dbReference>
<keyword evidence="7" id="KW-1185">Reference proteome</keyword>
<evidence type="ECO:0000256" key="4">
    <source>
        <dbReference type="PIRSR" id="PIRSR000137-2"/>
    </source>
</evidence>
<organism evidence="6 7">
    <name type="scientific">Trametes coccinea (strain BRFM310)</name>
    <name type="common">Pycnoporus coccineus</name>
    <dbReference type="NCBI Taxonomy" id="1353009"/>
    <lineage>
        <taxon>Eukaryota</taxon>
        <taxon>Fungi</taxon>
        <taxon>Dikarya</taxon>
        <taxon>Basidiomycota</taxon>
        <taxon>Agaricomycotina</taxon>
        <taxon>Agaricomycetes</taxon>
        <taxon>Polyporales</taxon>
        <taxon>Polyporaceae</taxon>
        <taxon>Trametes</taxon>
    </lineage>
</organism>
<dbReference type="InterPro" id="IPR000172">
    <property type="entry name" value="GMC_OxRdtase_N"/>
</dbReference>
<reference evidence="6 7" key="1">
    <citation type="journal article" date="2015" name="Biotechnol. Biofuels">
        <title>Enhanced degradation of softwood versus hardwood by the white-rot fungus Pycnoporus coccineus.</title>
        <authorList>
            <person name="Couturier M."/>
            <person name="Navarro D."/>
            <person name="Chevret D."/>
            <person name="Henrissat B."/>
            <person name="Piumi F."/>
            <person name="Ruiz-Duenas F.J."/>
            <person name="Martinez A.T."/>
            <person name="Grigoriev I.V."/>
            <person name="Riley R."/>
            <person name="Lipzen A."/>
            <person name="Berrin J.G."/>
            <person name="Master E.R."/>
            <person name="Rosso M.N."/>
        </authorList>
    </citation>
    <scope>NUCLEOTIDE SEQUENCE [LARGE SCALE GENOMIC DNA]</scope>
    <source>
        <strain evidence="6 7">BRFM310</strain>
    </source>
</reference>
<gene>
    <name evidence="6" type="ORF">PYCCODRAFT_1453351</name>
</gene>
<dbReference type="OrthoDB" id="269227at2759"/>
<evidence type="ECO:0000259" key="5">
    <source>
        <dbReference type="PROSITE" id="PS00624"/>
    </source>
</evidence>
<dbReference type="Gene3D" id="3.30.560.10">
    <property type="entry name" value="Glucose Oxidase, domain 3"/>
    <property type="match status" value="1"/>
</dbReference>
<feature type="binding site" evidence="4">
    <location>
        <position position="107"/>
    </location>
    <ligand>
        <name>FAD</name>
        <dbReference type="ChEBI" id="CHEBI:57692"/>
    </ligand>
</feature>
<dbReference type="InterPro" id="IPR036188">
    <property type="entry name" value="FAD/NAD-bd_sf"/>
</dbReference>
<dbReference type="SUPFAM" id="SSF54373">
    <property type="entry name" value="FAD-linked reductases, C-terminal domain"/>
    <property type="match status" value="1"/>
</dbReference>
<evidence type="ECO:0000256" key="1">
    <source>
        <dbReference type="ARBA" id="ARBA00001974"/>
    </source>
</evidence>
<dbReference type="AlphaFoldDB" id="A0A1Y2IIC4"/>
<evidence type="ECO:0000256" key="3">
    <source>
        <dbReference type="PIRSR" id="PIRSR000137-1"/>
    </source>
</evidence>
<keyword evidence="4" id="KW-0274">FAD</keyword>
<evidence type="ECO:0000313" key="6">
    <source>
        <dbReference type="EMBL" id="OSD00354.1"/>
    </source>
</evidence>
<dbReference type="GO" id="GO:0016614">
    <property type="term" value="F:oxidoreductase activity, acting on CH-OH group of donors"/>
    <property type="evidence" value="ECO:0007669"/>
    <property type="project" value="InterPro"/>
</dbReference>
<feature type="domain" description="Glucose-methanol-choline oxidoreductase N-terminal" evidence="5">
    <location>
        <begin position="303"/>
        <end position="317"/>
    </location>
</feature>